<dbReference type="Gene3D" id="3.40.800.20">
    <property type="entry name" value="Histone deacetylase domain"/>
    <property type="match status" value="1"/>
</dbReference>
<dbReference type="InterPro" id="IPR023696">
    <property type="entry name" value="Ureohydrolase_dom_sf"/>
</dbReference>
<name>A0A358HQK3_9PROT</name>
<protein>
    <submittedName>
        <fullName evidence="2">Acetoin utilization protein AcuC</fullName>
    </submittedName>
</protein>
<reference evidence="2 3" key="1">
    <citation type="journal article" date="2018" name="Nat. Biotechnol.">
        <title>A standardized bacterial taxonomy based on genome phylogeny substantially revises the tree of life.</title>
        <authorList>
            <person name="Parks D.H."/>
            <person name="Chuvochina M."/>
            <person name="Waite D.W."/>
            <person name="Rinke C."/>
            <person name="Skarshewski A."/>
            <person name="Chaumeil P.A."/>
            <person name="Hugenholtz P."/>
        </authorList>
    </citation>
    <scope>NUCLEOTIDE SEQUENCE [LARGE SCALE GENOMIC DNA]</scope>
    <source>
        <strain evidence="2">UBA8707</strain>
    </source>
</reference>
<dbReference type="Proteomes" id="UP000264753">
    <property type="component" value="Unassembled WGS sequence"/>
</dbReference>
<evidence type="ECO:0000313" key="2">
    <source>
        <dbReference type="EMBL" id="HBU97453.1"/>
    </source>
</evidence>
<gene>
    <name evidence="2" type="ORF">DEF21_06055</name>
</gene>
<organism evidence="2 3">
    <name type="scientific">Thalassospira lucentensis</name>
    <dbReference type="NCBI Taxonomy" id="168935"/>
    <lineage>
        <taxon>Bacteria</taxon>
        <taxon>Pseudomonadati</taxon>
        <taxon>Pseudomonadota</taxon>
        <taxon>Alphaproteobacteria</taxon>
        <taxon>Rhodospirillales</taxon>
        <taxon>Thalassospiraceae</taxon>
        <taxon>Thalassospira</taxon>
    </lineage>
</organism>
<feature type="non-terminal residue" evidence="2">
    <location>
        <position position="132"/>
    </location>
</feature>
<dbReference type="SUPFAM" id="SSF52768">
    <property type="entry name" value="Arginase/deacetylase"/>
    <property type="match status" value="1"/>
</dbReference>
<proteinExistence type="predicted"/>
<dbReference type="InterPro" id="IPR037138">
    <property type="entry name" value="His_deacetylse_dom_sf"/>
</dbReference>
<sequence>MRSFIVTLPDFRNAKIPPRMIAAEIYRGSSYGPKHPLAIPRVSLVVDMVHALGWVDDSSYVTGPVATPAQLTRFHDPDYVRAVMQAERDQILPEDMMVKFGLGKNGNPIYPEIFRRPATAAGSSILAAQMIA</sequence>
<feature type="domain" description="Histone deacetylase" evidence="1">
    <location>
        <begin position="35"/>
        <end position="131"/>
    </location>
</feature>
<accession>A0A358HQK3</accession>
<dbReference type="AlphaFoldDB" id="A0A358HQK3"/>
<evidence type="ECO:0000313" key="3">
    <source>
        <dbReference type="Proteomes" id="UP000264753"/>
    </source>
</evidence>
<dbReference type="EMBL" id="DOOG01000054">
    <property type="protein sequence ID" value="HBU97453.1"/>
    <property type="molecule type" value="Genomic_DNA"/>
</dbReference>
<comment type="caution">
    <text evidence="2">The sequence shown here is derived from an EMBL/GenBank/DDBJ whole genome shotgun (WGS) entry which is preliminary data.</text>
</comment>
<evidence type="ECO:0000259" key="1">
    <source>
        <dbReference type="Pfam" id="PF00850"/>
    </source>
</evidence>
<dbReference type="InterPro" id="IPR023801">
    <property type="entry name" value="His_deacetylse_dom"/>
</dbReference>
<dbReference type="Pfam" id="PF00850">
    <property type="entry name" value="Hist_deacetyl"/>
    <property type="match status" value="1"/>
</dbReference>